<dbReference type="InParanoid" id="G3WSE9"/>
<dbReference type="Ensembl" id="ENSSHAT00000018504.2">
    <property type="protein sequence ID" value="ENSSHAP00000018354.2"/>
    <property type="gene ID" value="ENSSHAG00000015577.2"/>
</dbReference>
<dbReference type="PANTHER" id="PTHR36960">
    <property type="entry name" value="SI:DKEY-32E6.3"/>
    <property type="match status" value="1"/>
</dbReference>
<dbReference type="GeneTree" id="ENSGT00390000003093"/>
<dbReference type="GeneID" id="111719419"/>
<dbReference type="eggNOG" id="ENOG502QR8K">
    <property type="taxonomic scope" value="Eukaryota"/>
</dbReference>
<dbReference type="KEGG" id="shr:111719419"/>
<feature type="compositionally biased region" description="Low complexity" evidence="1">
    <location>
        <begin position="23"/>
        <end position="35"/>
    </location>
</feature>
<sequence length="416" mass="45386">MSAGECEACPVGADPSRAPGPPTAAAGTEQGGQAERLAAPRRTPSPAGSPDPAAPGEPRSPHPAGGPGAQRPGSSASPEHPLPVRAKKLVLHMDINNTILVSDSATGEGPKAALGSYLSTVCWGRFSQEGKWQWLSELPSLLPPTPDASSFSSIFGRHTKFISSTLGHPFQSLFSSYLQLLEWPGQPNSVFSVLGEDGRHYHRVLPAFFKLLAGLSQQGRRFAIIFRTFGKDLTSLLQTTQSALQGQHPQFSALKELPVDLRPGKIRCSSKKVMVSRGKESVSSWPDARVVYDYFSAMEGLGGFQDHFAWWSRNNFSSQGGKPLWVDPHDPEVQHICFDDNIRLQDKESIVHPQVFMGQGGQEYCTVPTSELYGICLVQNDLLQAIANPDYFLMTVSQCEDRYDQYLSKIQADDGY</sequence>
<protein>
    <submittedName>
        <fullName evidence="2">Uncharacterized protein</fullName>
    </submittedName>
</protein>
<keyword evidence="3" id="KW-1185">Reference proteome</keyword>
<dbReference type="RefSeq" id="XP_023353789.1">
    <property type="nucleotide sequence ID" value="XM_023498021.2"/>
</dbReference>
<reference evidence="2" key="2">
    <citation type="submission" date="2025-08" db="UniProtKB">
        <authorList>
            <consortium name="Ensembl"/>
        </authorList>
    </citation>
    <scope>IDENTIFICATION</scope>
</reference>
<gene>
    <name evidence="2" type="primary">LOC111719419</name>
</gene>
<dbReference type="PANTHER" id="PTHR36960:SF1">
    <property type="entry name" value="SI:DKEY-32E6.3"/>
    <property type="match status" value="1"/>
</dbReference>
<name>G3WSE9_SARHA</name>
<evidence type="ECO:0000313" key="2">
    <source>
        <dbReference type="Ensembl" id="ENSSHAP00000018354.2"/>
    </source>
</evidence>
<feature type="region of interest" description="Disordered" evidence="1">
    <location>
        <begin position="1"/>
        <end position="81"/>
    </location>
</feature>
<dbReference type="Proteomes" id="UP000007648">
    <property type="component" value="Unassembled WGS sequence"/>
</dbReference>
<proteinExistence type="predicted"/>
<dbReference type="AlphaFoldDB" id="G3WSE9"/>
<dbReference type="OrthoDB" id="417678at2759"/>
<accession>G3WSE9</accession>
<organism evidence="2 3">
    <name type="scientific">Sarcophilus harrisii</name>
    <name type="common">Tasmanian devil</name>
    <name type="synonym">Sarcophilus laniarius</name>
    <dbReference type="NCBI Taxonomy" id="9305"/>
    <lineage>
        <taxon>Eukaryota</taxon>
        <taxon>Metazoa</taxon>
        <taxon>Chordata</taxon>
        <taxon>Craniata</taxon>
        <taxon>Vertebrata</taxon>
        <taxon>Euteleostomi</taxon>
        <taxon>Mammalia</taxon>
        <taxon>Metatheria</taxon>
        <taxon>Dasyuromorphia</taxon>
        <taxon>Dasyuridae</taxon>
        <taxon>Sarcophilus</taxon>
    </lineage>
</organism>
<reference evidence="2" key="3">
    <citation type="submission" date="2025-09" db="UniProtKB">
        <authorList>
            <consortium name="Ensembl"/>
        </authorList>
    </citation>
    <scope>IDENTIFICATION</scope>
</reference>
<reference evidence="2 3" key="1">
    <citation type="journal article" date="2011" name="Proc. Natl. Acad. Sci. U.S.A.">
        <title>Genetic diversity and population structure of the endangered marsupial Sarcophilus harrisii (Tasmanian devil).</title>
        <authorList>
            <person name="Miller W."/>
            <person name="Hayes V.M."/>
            <person name="Ratan A."/>
            <person name="Petersen D.C."/>
            <person name="Wittekindt N.E."/>
            <person name="Miller J."/>
            <person name="Walenz B."/>
            <person name="Knight J."/>
            <person name="Qi J."/>
            <person name="Zhao F."/>
            <person name="Wang Q."/>
            <person name="Bedoya-Reina O.C."/>
            <person name="Katiyar N."/>
            <person name="Tomsho L.P."/>
            <person name="Kasson L.M."/>
            <person name="Hardie R.A."/>
            <person name="Woodbridge P."/>
            <person name="Tindall E.A."/>
            <person name="Bertelsen M.F."/>
            <person name="Dixon D."/>
            <person name="Pyecroft S."/>
            <person name="Helgen K.M."/>
            <person name="Lesk A.M."/>
            <person name="Pringle T.H."/>
            <person name="Patterson N."/>
            <person name="Zhang Y."/>
            <person name="Kreiss A."/>
            <person name="Woods G.M."/>
            <person name="Jones M.E."/>
            <person name="Schuster S.C."/>
        </authorList>
    </citation>
    <scope>NUCLEOTIDE SEQUENCE [LARGE SCALE GENOMIC DNA]</scope>
</reference>
<evidence type="ECO:0000256" key="1">
    <source>
        <dbReference type="SAM" id="MobiDB-lite"/>
    </source>
</evidence>
<dbReference type="STRING" id="9305.ENSSHAP00000018354"/>
<evidence type="ECO:0000313" key="3">
    <source>
        <dbReference type="Proteomes" id="UP000007648"/>
    </source>
</evidence>